<protein>
    <submittedName>
        <fullName evidence="1">Uncharacterized protein</fullName>
    </submittedName>
</protein>
<organism evidence="1">
    <name type="scientific">Rhizophora mucronata</name>
    <name type="common">Asiatic mangrove</name>
    <dbReference type="NCBI Taxonomy" id="61149"/>
    <lineage>
        <taxon>Eukaryota</taxon>
        <taxon>Viridiplantae</taxon>
        <taxon>Streptophyta</taxon>
        <taxon>Embryophyta</taxon>
        <taxon>Tracheophyta</taxon>
        <taxon>Spermatophyta</taxon>
        <taxon>Magnoliopsida</taxon>
        <taxon>eudicotyledons</taxon>
        <taxon>Gunneridae</taxon>
        <taxon>Pentapetalae</taxon>
        <taxon>rosids</taxon>
        <taxon>fabids</taxon>
        <taxon>Malpighiales</taxon>
        <taxon>Rhizophoraceae</taxon>
        <taxon>Rhizophora</taxon>
    </lineage>
</organism>
<reference evidence="1" key="1">
    <citation type="submission" date="2018-02" db="EMBL/GenBank/DDBJ databases">
        <title>Rhizophora mucronata_Transcriptome.</title>
        <authorList>
            <person name="Meera S.P."/>
            <person name="Sreeshan A."/>
            <person name="Augustine A."/>
        </authorList>
    </citation>
    <scope>NUCLEOTIDE SEQUENCE</scope>
    <source>
        <tissue evidence="1">Leaf</tissue>
    </source>
</reference>
<dbReference type="AlphaFoldDB" id="A0A2P2Q6L6"/>
<evidence type="ECO:0000313" key="1">
    <source>
        <dbReference type="EMBL" id="MBX62529.1"/>
    </source>
</evidence>
<accession>A0A2P2Q6L6</accession>
<dbReference type="EMBL" id="GGEC01082045">
    <property type="protein sequence ID" value="MBX62529.1"/>
    <property type="molecule type" value="Transcribed_RNA"/>
</dbReference>
<name>A0A2P2Q6L6_RHIMU</name>
<sequence length="55" mass="6230">MQTQTHVNIVSTNYSGTPMEKINCQITEGKTNDQFWPSIHINVKGHIETSKSEEP</sequence>
<proteinExistence type="predicted"/>